<organism evidence="1">
    <name type="scientific">mine drainage metagenome</name>
    <dbReference type="NCBI Taxonomy" id="410659"/>
    <lineage>
        <taxon>unclassified sequences</taxon>
        <taxon>metagenomes</taxon>
        <taxon>ecological metagenomes</taxon>
    </lineage>
</organism>
<dbReference type="AlphaFoldDB" id="A0A1J5PU54"/>
<evidence type="ECO:0000313" key="1">
    <source>
        <dbReference type="EMBL" id="OIQ75001.1"/>
    </source>
</evidence>
<gene>
    <name evidence="1" type="ORF">GALL_433400</name>
</gene>
<accession>A0A1J5PU54</accession>
<protein>
    <submittedName>
        <fullName evidence="1">Uncharacterized protein</fullName>
    </submittedName>
</protein>
<reference evidence="1" key="1">
    <citation type="submission" date="2016-10" db="EMBL/GenBank/DDBJ databases">
        <title>Sequence of Gallionella enrichment culture.</title>
        <authorList>
            <person name="Poehlein A."/>
            <person name="Muehling M."/>
            <person name="Daniel R."/>
        </authorList>
    </citation>
    <scope>NUCLEOTIDE SEQUENCE</scope>
</reference>
<comment type="caution">
    <text evidence="1">The sequence shown here is derived from an EMBL/GenBank/DDBJ whole genome shotgun (WGS) entry which is preliminary data.</text>
</comment>
<proteinExistence type="predicted"/>
<dbReference type="EMBL" id="MLJW01002312">
    <property type="protein sequence ID" value="OIQ75001.1"/>
    <property type="molecule type" value="Genomic_DNA"/>
</dbReference>
<sequence>MTVQLARMHQEQTYSDNVLAGLAAPLPSGTSDTTDTLRAKVSYVYQAKYGGSLGYFDLTGSTNNQGDPATSGMTYEAFLIPKQNIRVGVQYTAYNKYQGATSNYDGAGRNASDNNSLFLYAWFAY</sequence>
<name>A0A1J5PU54_9ZZZZ</name>